<evidence type="ECO:0000259" key="4">
    <source>
        <dbReference type="Pfam" id="PF02737"/>
    </source>
</evidence>
<organism evidence="5 6">
    <name type="scientific">Azospirillum oryzae</name>
    <dbReference type="NCBI Taxonomy" id="286727"/>
    <lineage>
        <taxon>Bacteria</taxon>
        <taxon>Pseudomonadati</taxon>
        <taxon>Pseudomonadota</taxon>
        <taxon>Alphaproteobacteria</taxon>
        <taxon>Rhodospirillales</taxon>
        <taxon>Azospirillaceae</taxon>
        <taxon>Azospirillum</taxon>
    </lineage>
</organism>
<sequence length="314" mass="32849">MPSSPLPISSVAVLGCGLIGQSWSALFLAHGLDVFAWDPDTSVLAALPERVEPLLGQLRALGSLAEGPGRLSVASSVAEAVQGAAWIQENAPEKTAIKHALYAEVEAAAAPDAVIASSTSSLTWTDLAAGVARRDRFITAHPFNPPHLMPLVELFAGNAETLGRAETFYRRVGRVTVALKKDAVGHIANRLASALWREAVNIVAEGIADVADVDAALVHGPGLRWSVIGSHMAYHLGGGPGGIAHYLDHLGPSQERRWATLGTPSLTPEVCRLLVDGIAQEAAGRSVATLEAERDRGLMLALAARRKAGEGESA</sequence>
<dbReference type="GO" id="GO:0016616">
    <property type="term" value="F:oxidoreductase activity, acting on the CH-OH group of donors, NAD or NADP as acceptor"/>
    <property type="evidence" value="ECO:0007669"/>
    <property type="project" value="InterPro"/>
</dbReference>
<keyword evidence="1" id="KW-0560">Oxidoreductase</keyword>
<feature type="domain" description="3-hydroxyacyl-CoA dehydrogenase C-terminal" evidence="3">
    <location>
        <begin position="185"/>
        <end position="253"/>
    </location>
</feature>
<dbReference type="AlphaFoldDB" id="A0A1X7HN63"/>
<dbReference type="SUPFAM" id="SSF48179">
    <property type="entry name" value="6-phosphogluconate dehydrogenase C-terminal domain-like"/>
    <property type="match status" value="1"/>
</dbReference>
<dbReference type="GO" id="GO:0006631">
    <property type="term" value="P:fatty acid metabolic process"/>
    <property type="evidence" value="ECO:0007669"/>
    <property type="project" value="InterPro"/>
</dbReference>
<dbReference type="PANTHER" id="PTHR48075:SF5">
    <property type="entry name" value="3-HYDROXYBUTYRYL-COA DEHYDROGENASE"/>
    <property type="match status" value="1"/>
</dbReference>
<name>A0A1X7HN63_9PROT</name>
<evidence type="ECO:0000259" key="3">
    <source>
        <dbReference type="Pfam" id="PF00725"/>
    </source>
</evidence>
<protein>
    <submittedName>
        <fullName evidence="5">3-hydroxyacyl-CoA dehydrogenase</fullName>
    </submittedName>
</protein>
<dbReference type="InterPro" id="IPR022694">
    <property type="entry name" value="3-OHacyl-CoA_DH"/>
</dbReference>
<evidence type="ECO:0000256" key="2">
    <source>
        <dbReference type="PIRSR" id="PIRSR000105-1"/>
    </source>
</evidence>
<gene>
    <name evidence="5" type="ORF">SAMN02982917_6638</name>
</gene>
<reference evidence="5 6" key="1">
    <citation type="submission" date="2017-04" db="EMBL/GenBank/DDBJ databases">
        <authorList>
            <person name="Afonso C.L."/>
            <person name="Miller P.J."/>
            <person name="Scott M.A."/>
            <person name="Spackman E."/>
            <person name="Goraichik I."/>
            <person name="Dimitrov K.M."/>
            <person name="Suarez D.L."/>
            <person name="Swayne D.E."/>
        </authorList>
    </citation>
    <scope>NUCLEOTIDE SEQUENCE [LARGE SCALE GENOMIC DNA]</scope>
    <source>
        <strain evidence="5 6">A2P</strain>
    </source>
</reference>
<accession>A0A1X7HN63</accession>
<dbReference type="STRING" id="286727.SAMN02982917_6638"/>
<dbReference type="SUPFAM" id="SSF51735">
    <property type="entry name" value="NAD(P)-binding Rossmann-fold domains"/>
    <property type="match status" value="1"/>
</dbReference>
<dbReference type="PANTHER" id="PTHR48075">
    <property type="entry name" value="3-HYDROXYACYL-COA DEHYDROGENASE FAMILY PROTEIN"/>
    <property type="match status" value="1"/>
</dbReference>
<evidence type="ECO:0000256" key="1">
    <source>
        <dbReference type="ARBA" id="ARBA00023002"/>
    </source>
</evidence>
<dbReference type="Gene3D" id="1.10.1040.10">
    <property type="entry name" value="N-(1-d-carboxylethyl)-l-norvaline Dehydrogenase, domain 2"/>
    <property type="match status" value="1"/>
</dbReference>
<evidence type="ECO:0000313" key="6">
    <source>
        <dbReference type="Proteomes" id="UP000192936"/>
    </source>
</evidence>
<dbReference type="GO" id="GO:0070403">
    <property type="term" value="F:NAD+ binding"/>
    <property type="evidence" value="ECO:0007669"/>
    <property type="project" value="InterPro"/>
</dbReference>
<dbReference type="Proteomes" id="UP000192936">
    <property type="component" value="Unassembled WGS sequence"/>
</dbReference>
<dbReference type="Gene3D" id="3.40.50.720">
    <property type="entry name" value="NAD(P)-binding Rossmann-like Domain"/>
    <property type="match status" value="1"/>
</dbReference>
<dbReference type="Pfam" id="PF02737">
    <property type="entry name" value="3HCDH_N"/>
    <property type="match status" value="1"/>
</dbReference>
<dbReference type="RefSeq" id="WP_085091463.1">
    <property type="nucleotide sequence ID" value="NZ_FXAK01000009.1"/>
</dbReference>
<dbReference type="EMBL" id="FXAK01000009">
    <property type="protein sequence ID" value="SMF89195.1"/>
    <property type="molecule type" value="Genomic_DNA"/>
</dbReference>
<proteinExistence type="predicted"/>
<dbReference type="InterPro" id="IPR006176">
    <property type="entry name" value="3-OHacyl-CoA_DH_NAD-bd"/>
</dbReference>
<evidence type="ECO:0000313" key="5">
    <source>
        <dbReference type="EMBL" id="SMF89195.1"/>
    </source>
</evidence>
<dbReference type="PIRSF" id="PIRSF000105">
    <property type="entry name" value="HCDH"/>
    <property type="match status" value="1"/>
</dbReference>
<dbReference type="InterPro" id="IPR008927">
    <property type="entry name" value="6-PGluconate_DH-like_C_sf"/>
</dbReference>
<dbReference type="InterPro" id="IPR036291">
    <property type="entry name" value="NAD(P)-bd_dom_sf"/>
</dbReference>
<dbReference type="InterPro" id="IPR006108">
    <property type="entry name" value="3HC_DH_C"/>
</dbReference>
<feature type="domain" description="3-hydroxyacyl-CoA dehydrogenase NAD binding" evidence="4">
    <location>
        <begin position="10"/>
        <end position="181"/>
    </location>
</feature>
<dbReference type="InterPro" id="IPR013328">
    <property type="entry name" value="6PGD_dom2"/>
</dbReference>
<dbReference type="Pfam" id="PF00725">
    <property type="entry name" value="3HCDH"/>
    <property type="match status" value="1"/>
</dbReference>
<feature type="site" description="Important for catalytic activity" evidence="2">
    <location>
        <position position="141"/>
    </location>
</feature>
<dbReference type="OrthoDB" id="9803287at2"/>